<evidence type="ECO:0000313" key="1">
    <source>
        <dbReference type="EMBL" id="BDM69151.1"/>
    </source>
</evidence>
<sequence>MVEAIEPEEAEPLPRLCGLCGASVVDGTGVHAIVPDSSAIHVHDPALDGNRSLTACSTAHLGELQQHYHARPFVNAELWAGKIARALRRHPEGLSRERLVAETGLNLLQIDAAANWSNHRSRHHHRTTPNDTPEAP</sequence>
<evidence type="ECO:0000313" key="2">
    <source>
        <dbReference type="Proteomes" id="UP001059597"/>
    </source>
</evidence>
<gene>
    <name evidence="1" type="ORF">HEK616_26380</name>
</gene>
<dbReference type="Proteomes" id="UP001059597">
    <property type="component" value="Chromosome"/>
</dbReference>
<keyword evidence="2" id="KW-1185">Reference proteome</keyword>
<organism evidence="1 2">
    <name type="scientific">Streptomyces nigrescens</name>
    <dbReference type="NCBI Taxonomy" id="1920"/>
    <lineage>
        <taxon>Bacteria</taxon>
        <taxon>Bacillati</taxon>
        <taxon>Actinomycetota</taxon>
        <taxon>Actinomycetes</taxon>
        <taxon>Kitasatosporales</taxon>
        <taxon>Streptomycetaceae</taxon>
        <taxon>Streptomyces</taxon>
    </lineage>
</organism>
<proteinExistence type="predicted"/>
<name>A0ABN6QTY8_STRNI</name>
<protein>
    <submittedName>
        <fullName evidence="1">Uncharacterized protein</fullName>
    </submittedName>
</protein>
<dbReference type="EMBL" id="AP026073">
    <property type="protein sequence ID" value="BDM69151.1"/>
    <property type="molecule type" value="Genomic_DNA"/>
</dbReference>
<reference evidence="1" key="1">
    <citation type="submission" date="2022-06" db="EMBL/GenBank/DDBJ databases">
        <title>Complete genome sequence of Streptomyces nigrescens HEK616.</title>
        <authorList>
            <person name="Asamizu S."/>
            <person name="Onaka H."/>
        </authorList>
    </citation>
    <scope>NUCLEOTIDE SEQUENCE</scope>
    <source>
        <strain evidence="1">HEK616</strain>
    </source>
</reference>
<accession>A0ABN6QTY8</accession>